<organism evidence="5 6">
    <name type="scientific">Streptomyces canarius</name>
    <dbReference type="NCBI Taxonomy" id="285453"/>
    <lineage>
        <taxon>Bacteria</taxon>
        <taxon>Bacillati</taxon>
        <taxon>Actinomycetota</taxon>
        <taxon>Actinomycetes</taxon>
        <taxon>Kitasatosporales</taxon>
        <taxon>Streptomycetaceae</taxon>
        <taxon>Streptomyces</taxon>
    </lineage>
</organism>
<proteinExistence type="predicted"/>
<evidence type="ECO:0000313" key="6">
    <source>
        <dbReference type="Proteomes" id="UP000653644"/>
    </source>
</evidence>
<dbReference type="SMART" id="SM00479">
    <property type="entry name" value="EXOIII"/>
    <property type="match status" value="1"/>
</dbReference>
<dbReference type="PANTHER" id="PTHR30231:SF4">
    <property type="entry name" value="PROTEIN NEN2"/>
    <property type="match status" value="1"/>
</dbReference>
<comment type="caution">
    <text evidence="5">The sequence shown here is derived from an EMBL/GenBank/DDBJ whole genome shotgun (WGS) entry which is preliminary data.</text>
</comment>
<protein>
    <recommendedName>
        <fullName evidence="4">Exonuclease domain-containing protein</fullName>
    </recommendedName>
</protein>
<keyword evidence="6" id="KW-1185">Reference proteome</keyword>
<dbReference type="RefSeq" id="WP_189891969.1">
    <property type="nucleotide sequence ID" value="NZ_BMVN01000030.1"/>
</dbReference>
<sequence>MDALVNDPRFAATTFLVVDFEGLTPAGRPAEPIEVAALALRPAGDRLVEVSRFEELMRPPADVPVTARDVQLKGITQQMLSTARPAAEVLARLDARLTMPPYRLVAHHASTEAGVIGRQAEHCPVLAATPLLDTLRLAKAVVPRLGSYGLDGLLGYYGIPKPAGRHRAMPDVEVTAQVLVRLLDDGCAGRRWSTLLELDAVAGLQPSRRPHAAPEAEQRALF</sequence>
<dbReference type="Pfam" id="PF00929">
    <property type="entry name" value="RNase_T"/>
    <property type="match status" value="1"/>
</dbReference>
<dbReference type="EMBL" id="BMVN01000030">
    <property type="protein sequence ID" value="GHA51958.1"/>
    <property type="molecule type" value="Genomic_DNA"/>
</dbReference>
<accession>A0ABQ3D028</accession>
<dbReference type="CDD" id="cd06127">
    <property type="entry name" value="DEDDh"/>
    <property type="match status" value="1"/>
</dbReference>
<keyword evidence="1" id="KW-0540">Nuclease</keyword>
<dbReference type="InterPro" id="IPR036397">
    <property type="entry name" value="RNaseH_sf"/>
</dbReference>
<evidence type="ECO:0000256" key="3">
    <source>
        <dbReference type="ARBA" id="ARBA00022839"/>
    </source>
</evidence>
<name>A0ABQ3D028_9ACTN</name>
<evidence type="ECO:0000256" key="1">
    <source>
        <dbReference type="ARBA" id="ARBA00022722"/>
    </source>
</evidence>
<keyword evidence="3" id="KW-0269">Exonuclease</keyword>
<dbReference type="SUPFAM" id="SSF53098">
    <property type="entry name" value="Ribonuclease H-like"/>
    <property type="match status" value="1"/>
</dbReference>
<keyword evidence="2" id="KW-0378">Hydrolase</keyword>
<dbReference type="PANTHER" id="PTHR30231">
    <property type="entry name" value="DNA POLYMERASE III SUBUNIT EPSILON"/>
    <property type="match status" value="1"/>
</dbReference>
<evidence type="ECO:0000259" key="4">
    <source>
        <dbReference type="SMART" id="SM00479"/>
    </source>
</evidence>
<dbReference type="Gene3D" id="3.30.420.10">
    <property type="entry name" value="Ribonuclease H-like superfamily/Ribonuclease H"/>
    <property type="match status" value="1"/>
</dbReference>
<reference evidence="6" key="1">
    <citation type="journal article" date="2019" name="Int. J. Syst. Evol. Microbiol.">
        <title>The Global Catalogue of Microorganisms (GCM) 10K type strain sequencing project: providing services to taxonomists for standard genome sequencing and annotation.</title>
        <authorList>
            <consortium name="The Broad Institute Genomics Platform"/>
            <consortium name="The Broad Institute Genome Sequencing Center for Infectious Disease"/>
            <person name="Wu L."/>
            <person name="Ma J."/>
        </authorList>
    </citation>
    <scope>NUCLEOTIDE SEQUENCE [LARGE SCALE GENOMIC DNA]</scope>
    <source>
        <strain evidence="6">JCM 4733</strain>
    </source>
</reference>
<gene>
    <name evidence="5" type="ORF">GCM10010345_65740</name>
</gene>
<dbReference type="InterPro" id="IPR013520">
    <property type="entry name" value="Ribonucl_H"/>
</dbReference>
<dbReference type="Proteomes" id="UP000653644">
    <property type="component" value="Unassembled WGS sequence"/>
</dbReference>
<dbReference type="InterPro" id="IPR012337">
    <property type="entry name" value="RNaseH-like_sf"/>
</dbReference>
<evidence type="ECO:0000256" key="2">
    <source>
        <dbReference type="ARBA" id="ARBA00022801"/>
    </source>
</evidence>
<feature type="domain" description="Exonuclease" evidence="4">
    <location>
        <begin position="14"/>
        <end position="188"/>
    </location>
</feature>
<evidence type="ECO:0000313" key="5">
    <source>
        <dbReference type="EMBL" id="GHA51958.1"/>
    </source>
</evidence>